<organism evidence="6 7">
    <name type="scientific">Salvator merianae</name>
    <name type="common">Argentine black and white tegu</name>
    <name type="synonym">Tupinambis merianae</name>
    <dbReference type="NCBI Taxonomy" id="96440"/>
    <lineage>
        <taxon>Eukaryota</taxon>
        <taxon>Metazoa</taxon>
        <taxon>Chordata</taxon>
        <taxon>Craniata</taxon>
        <taxon>Vertebrata</taxon>
        <taxon>Euteleostomi</taxon>
        <taxon>Lepidosauria</taxon>
        <taxon>Squamata</taxon>
        <taxon>Bifurcata</taxon>
        <taxon>Unidentata</taxon>
        <taxon>Episquamata</taxon>
        <taxon>Laterata</taxon>
        <taxon>Teiioidea</taxon>
        <taxon>Teiidae</taxon>
        <taxon>Salvator</taxon>
    </lineage>
</organism>
<dbReference type="GO" id="GO:0031492">
    <property type="term" value="F:nucleosomal DNA binding"/>
    <property type="evidence" value="ECO:0007669"/>
    <property type="project" value="InterPro"/>
</dbReference>
<evidence type="ECO:0000256" key="1">
    <source>
        <dbReference type="ARBA" id="ARBA00004123"/>
    </source>
</evidence>
<sequence>MPKRKVGDGRARAHFNARQRRPNFNWLQEKSEEKKAQSKGKKGSKGKQTEENNEEVKDNLPAENGETKTDEAPVSETAGENEAKSE</sequence>
<keyword evidence="4" id="KW-0539">Nucleus</keyword>
<dbReference type="GeneTree" id="ENSGT01070000254452"/>
<dbReference type="OMA" id="AHFNARQ"/>
<feature type="compositionally biased region" description="Basic and acidic residues" evidence="5">
    <location>
        <begin position="1"/>
        <end position="11"/>
    </location>
</feature>
<accession>A0A8D0EC13</accession>
<feature type="region of interest" description="Disordered" evidence="5">
    <location>
        <begin position="1"/>
        <end position="86"/>
    </location>
</feature>
<dbReference type="Ensembl" id="ENSSMRT00000034903.1">
    <property type="protein sequence ID" value="ENSSMRP00000029909.1"/>
    <property type="gene ID" value="ENSSMRG00000022983.1"/>
</dbReference>
<evidence type="ECO:0008006" key="8">
    <source>
        <dbReference type="Google" id="ProtNLM"/>
    </source>
</evidence>
<feature type="compositionally biased region" description="Basic and acidic residues" evidence="5">
    <location>
        <begin position="47"/>
        <end position="71"/>
    </location>
</feature>
<comment type="similarity">
    <text evidence="2">Belongs to the HMGN family.</text>
</comment>
<keyword evidence="7" id="KW-1185">Reference proteome</keyword>
<dbReference type="AlphaFoldDB" id="A0A8D0EC13"/>
<comment type="subcellular location">
    <subcellularLocation>
        <location evidence="1">Nucleus</location>
    </subcellularLocation>
</comment>
<proteinExistence type="inferred from homology"/>
<keyword evidence="3" id="KW-0238">DNA-binding</keyword>
<dbReference type="SMART" id="SM00527">
    <property type="entry name" value="HMG17"/>
    <property type="match status" value="1"/>
</dbReference>
<protein>
    <recommendedName>
        <fullName evidence="8">Non-histone chromosomal protein HMG-14</fullName>
    </recommendedName>
</protein>
<dbReference type="Proteomes" id="UP000694421">
    <property type="component" value="Unplaced"/>
</dbReference>
<evidence type="ECO:0000313" key="7">
    <source>
        <dbReference type="Proteomes" id="UP000694421"/>
    </source>
</evidence>
<reference evidence="6" key="1">
    <citation type="submission" date="2025-08" db="UniProtKB">
        <authorList>
            <consortium name="Ensembl"/>
        </authorList>
    </citation>
    <scope>IDENTIFICATION</scope>
</reference>
<evidence type="ECO:0000256" key="4">
    <source>
        <dbReference type="ARBA" id="ARBA00023242"/>
    </source>
</evidence>
<evidence type="ECO:0000256" key="5">
    <source>
        <dbReference type="SAM" id="MobiDB-lite"/>
    </source>
</evidence>
<dbReference type="GO" id="GO:0000785">
    <property type="term" value="C:chromatin"/>
    <property type="evidence" value="ECO:0007669"/>
    <property type="project" value="InterPro"/>
</dbReference>
<reference evidence="6" key="2">
    <citation type="submission" date="2025-09" db="UniProtKB">
        <authorList>
            <consortium name="Ensembl"/>
        </authorList>
    </citation>
    <scope>IDENTIFICATION</scope>
</reference>
<dbReference type="InterPro" id="IPR000079">
    <property type="entry name" value="HMGN_fam"/>
</dbReference>
<evidence type="ECO:0000256" key="2">
    <source>
        <dbReference type="ARBA" id="ARBA00007696"/>
    </source>
</evidence>
<evidence type="ECO:0000313" key="6">
    <source>
        <dbReference type="Ensembl" id="ENSSMRP00000029909.1"/>
    </source>
</evidence>
<dbReference type="GO" id="GO:0005634">
    <property type="term" value="C:nucleus"/>
    <property type="evidence" value="ECO:0007669"/>
    <property type="project" value="UniProtKB-SubCell"/>
</dbReference>
<dbReference type="Pfam" id="PF01101">
    <property type="entry name" value="HMG14_17"/>
    <property type="match status" value="1"/>
</dbReference>
<dbReference type="PRINTS" id="PR00925">
    <property type="entry name" value="NONHISHMG17"/>
</dbReference>
<name>A0A8D0EC13_SALMN</name>
<feature type="compositionally biased region" description="Basic residues" evidence="5">
    <location>
        <begin position="12"/>
        <end position="21"/>
    </location>
</feature>
<evidence type="ECO:0000256" key="3">
    <source>
        <dbReference type="ARBA" id="ARBA00023125"/>
    </source>
</evidence>